<feature type="active site" description="Proton donor/acceptor" evidence="2">
    <location>
        <position position="158"/>
    </location>
</feature>
<dbReference type="NCBIfam" id="TIGR01076">
    <property type="entry name" value="sortase_fam"/>
    <property type="match status" value="1"/>
</dbReference>
<organism evidence="5 6">
    <name type="scientific">Enterococcus avium</name>
    <name type="common">Streptococcus avium</name>
    <dbReference type="NCBI Taxonomy" id="33945"/>
    <lineage>
        <taxon>Bacteria</taxon>
        <taxon>Bacillati</taxon>
        <taxon>Bacillota</taxon>
        <taxon>Bacilli</taxon>
        <taxon>Lactobacillales</taxon>
        <taxon>Enterococcaceae</taxon>
        <taxon>Enterococcus</taxon>
    </lineage>
</organism>
<keyword evidence="1" id="KW-0378">Hydrolase</keyword>
<dbReference type="SUPFAM" id="SSF63817">
    <property type="entry name" value="Sortase"/>
    <property type="match status" value="1"/>
</dbReference>
<evidence type="ECO:0000256" key="1">
    <source>
        <dbReference type="ARBA" id="ARBA00022801"/>
    </source>
</evidence>
<sequence length="392" mass="44759">MKQSPKPKSARRQLISKIFMIIVFLVGVLVMMYPFYINAVNDFIDQKRMEEVQRQNKEQNKEQVRKAKERMKKRNEELKKNGLVPKAPKFTNSNERKIVSDEYIREHLIGAVSIPAIEITLPLFDTTNEKLLQEGATVLQGTSFPTGGINTHSVISAHSGLPEKKLFTDLEDVKIGEVFVITLFEEKLAYEVDKIDIVEPKDTSVINIEPGRDIVTLLTCTPYMINSHRLLVTGHRVSYTEDMAKAIEKADDSRKWKQILILVGVGLTILILLIGMYRVIHVYLLRKRRFNLNLLRTDVAGNVLAGREFAMYTKNGKRPVQRQGIPLVTVTDEAGRARFENIPGGVYCIKDNEGVGFNVGIKKLRQEKIDLYLTKQQKDYIFTKNNAVQIKK</sequence>
<proteinExistence type="predicted"/>
<dbReference type="GO" id="GO:0016787">
    <property type="term" value="F:hydrolase activity"/>
    <property type="evidence" value="ECO:0007669"/>
    <property type="project" value="UniProtKB-KW"/>
</dbReference>
<dbReference type="InterPro" id="IPR005754">
    <property type="entry name" value="Sortase"/>
</dbReference>
<feature type="compositionally biased region" description="Basic and acidic residues" evidence="3">
    <location>
        <begin position="54"/>
        <end position="66"/>
    </location>
</feature>
<reference evidence="5 6" key="1">
    <citation type="submission" date="2018-12" db="EMBL/GenBank/DDBJ databases">
        <title>A novel vanA-carrying plasmid in a clinical isolate of Enterococcus avium.</title>
        <authorList>
            <person name="Bernasconi O.J."/>
            <person name="Luzzaro F."/>
            <person name="Endimiani A."/>
        </authorList>
    </citation>
    <scope>NUCLEOTIDE SEQUENCE [LARGE SCALE GENOMIC DNA]</scope>
    <source>
        <strain evidence="5 6">LC0559/18</strain>
    </source>
</reference>
<dbReference type="InterPro" id="IPR023365">
    <property type="entry name" value="Sortase_dom-sf"/>
</dbReference>
<dbReference type="EMBL" id="RYZS01000001">
    <property type="protein sequence ID" value="RVU96012.1"/>
    <property type="molecule type" value="Genomic_DNA"/>
</dbReference>
<feature type="transmembrane region" description="Helical" evidence="4">
    <location>
        <begin position="259"/>
        <end position="280"/>
    </location>
</feature>
<feature type="transmembrane region" description="Helical" evidence="4">
    <location>
        <begin position="14"/>
        <end position="36"/>
    </location>
</feature>
<gene>
    <name evidence="5" type="ORF">EK398_14840</name>
</gene>
<dbReference type="SUPFAM" id="SSF117074">
    <property type="entry name" value="Hypothetical protein PA1324"/>
    <property type="match status" value="1"/>
</dbReference>
<keyword evidence="4" id="KW-0472">Membrane</keyword>
<dbReference type="Pfam" id="PF04203">
    <property type="entry name" value="Sortase"/>
    <property type="match status" value="1"/>
</dbReference>
<dbReference type="RefSeq" id="WP_127979452.1">
    <property type="nucleotide sequence ID" value="NZ_JAQLBW010000002.1"/>
</dbReference>
<dbReference type="Proteomes" id="UP000288388">
    <property type="component" value="Unassembled WGS sequence"/>
</dbReference>
<protein>
    <submittedName>
        <fullName evidence="5">Class C sortase</fullName>
    </submittedName>
</protein>
<dbReference type="InterPro" id="IPR013783">
    <property type="entry name" value="Ig-like_fold"/>
</dbReference>
<comment type="caution">
    <text evidence="5">The sequence shown here is derived from an EMBL/GenBank/DDBJ whole genome shotgun (WGS) entry which is preliminary data.</text>
</comment>
<feature type="region of interest" description="Disordered" evidence="3">
    <location>
        <begin position="54"/>
        <end position="76"/>
    </location>
</feature>
<name>A0A437UQX3_ENTAV</name>
<evidence type="ECO:0000256" key="2">
    <source>
        <dbReference type="PIRSR" id="PIRSR605754-1"/>
    </source>
</evidence>
<feature type="active site" description="Acyl-thioester intermediate" evidence="2">
    <location>
        <position position="220"/>
    </location>
</feature>
<accession>A0A437UQX3</accession>
<dbReference type="Gene3D" id="2.60.40.10">
    <property type="entry name" value="Immunoglobulins"/>
    <property type="match status" value="1"/>
</dbReference>
<evidence type="ECO:0000256" key="3">
    <source>
        <dbReference type="SAM" id="MobiDB-lite"/>
    </source>
</evidence>
<evidence type="ECO:0000313" key="5">
    <source>
        <dbReference type="EMBL" id="RVU96012.1"/>
    </source>
</evidence>
<evidence type="ECO:0000313" key="6">
    <source>
        <dbReference type="Proteomes" id="UP000288388"/>
    </source>
</evidence>
<dbReference type="CDD" id="cd05827">
    <property type="entry name" value="Sortase_C"/>
    <property type="match status" value="1"/>
</dbReference>
<evidence type="ECO:0000256" key="4">
    <source>
        <dbReference type="SAM" id="Phobius"/>
    </source>
</evidence>
<dbReference type="AlphaFoldDB" id="A0A437UQX3"/>
<keyword evidence="4" id="KW-0812">Transmembrane</keyword>
<dbReference type="Gene3D" id="2.40.260.10">
    <property type="entry name" value="Sortase"/>
    <property type="match status" value="1"/>
</dbReference>
<dbReference type="NCBIfam" id="NF033745">
    <property type="entry name" value="class_C_sortase"/>
    <property type="match status" value="1"/>
</dbReference>
<keyword evidence="4" id="KW-1133">Transmembrane helix</keyword>
<dbReference type="InterPro" id="IPR042002">
    <property type="entry name" value="Sortase_C"/>
</dbReference>